<accession>A0A6M2DEV3</accession>
<keyword evidence="1" id="KW-1133">Transmembrane helix</keyword>
<reference evidence="2" key="1">
    <citation type="submission" date="2019-09" db="EMBL/GenBank/DDBJ databases">
        <title>Organ-specific transcriptomic study of the physiology of the cattle tick, Rhipicephalus microplus.</title>
        <authorList>
            <person name="Tirloni L."/>
            <person name="Braz G."/>
            <person name="Gandara A.C.P."/>
            <person name="Sabadin G.A."/>
            <person name="da Silva R.M."/>
            <person name="Guizzo M.G."/>
            <person name="Machado J.A."/>
            <person name="Costa E.P."/>
            <person name="Gomes H.F."/>
            <person name="Moraes J."/>
            <person name="Mota M.B.S."/>
            <person name="Mesquita R.D."/>
            <person name="Alvarenga P.H."/>
            <person name="Alves F."/>
            <person name="Seixas A."/>
            <person name="da Fonseca R.N."/>
            <person name="Fogaca A."/>
            <person name="Logullo C."/>
            <person name="Tanaka A."/>
            <person name="Daffre S."/>
            <person name="Termignoni C."/>
            <person name="Vaz I.S.Jr."/>
            <person name="Oliveira P.L."/>
            <person name="Ribeiro J.M."/>
        </authorList>
    </citation>
    <scope>NUCLEOTIDE SEQUENCE</scope>
    <source>
        <strain evidence="2">Porto Alegre</strain>
    </source>
</reference>
<feature type="transmembrane region" description="Helical" evidence="1">
    <location>
        <begin position="37"/>
        <end position="58"/>
    </location>
</feature>
<protein>
    <submittedName>
        <fullName evidence="2">Uncharacterized protein</fullName>
    </submittedName>
</protein>
<dbReference type="EMBL" id="GHWJ01010720">
    <property type="protein sequence ID" value="NOV43457.1"/>
    <property type="molecule type" value="Transcribed_RNA"/>
</dbReference>
<organism evidence="2">
    <name type="scientific">Rhipicephalus microplus</name>
    <name type="common">Cattle tick</name>
    <name type="synonym">Boophilus microplus</name>
    <dbReference type="NCBI Taxonomy" id="6941"/>
    <lineage>
        <taxon>Eukaryota</taxon>
        <taxon>Metazoa</taxon>
        <taxon>Ecdysozoa</taxon>
        <taxon>Arthropoda</taxon>
        <taxon>Chelicerata</taxon>
        <taxon>Arachnida</taxon>
        <taxon>Acari</taxon>
        <taxon>Parasitiformes</taxon>
        <taxon>Ixodida</taxon>
        <taxon>Ixodoidea</taxon>
        <taxon>Ixodidae</taxon>
        <taxon>Rhipicephalinae</taxon>
        <taxon>Rhipicephalus</taxon>
        <taxon>Boophilus</taxon>
    </lineage>
</organism>
<proteinExistence type="predicted"/>
<evidence type="ECO:0000256" key="1">
    <source>
        <dbReference type="SAM" id="Phobius"/>
    </source>
</evidence>
<evidence type="ECO:0000313" key="2">
    <source>
        <dbReference type="EMBL" id="NOV43457.1"/>
    </source>
</evidence>
<keyword evidence="1" id="KW-0472">Membrane</keyword>
<keyword evidence="1" id="KW-0812">Transmembrane</keyword>
<dbReference type="AlphaFoldDB" id="A0A6M2DEV3"/>
<sequence>MFCFFFFFFSLVSFLFFSSFVLSLLSSRKSIADVVPLWVADASLLSPSFLQVLVYWGMQITCHGSLGVKALGC</sequence>
<name>A0A6M2DEV3_RHIMP</name>
<feature type="transmembrane region" description="Helical" evidence="1">
    <location>
        <begin position="6"/>
        <end position="25"/>
    </location>
</feature>